<dbReference type="PANTHER" id="PTHR31100:SF63">
    <property type="entry name" value="AT-HOOK MOTIF NUCLEAR-LOCALIZED PROTEIN"/>
    <property type="match status" value="1"/>
</dbReference>
<dbReference type="RefSeq" id="XP_010276651.1">
    <property type="nucleotide sequence ID" value="XM_010278349.2"/>
</dbReference>
<dbReference type="GeneID" id="104611335"/>
<organism evidence="2 3">
    <name type="scientific">Nelumbo nucifera</name>
    <name type="common">Sacred lotus</name>
    <dbReference type="NCBI Taxonomy" id="4432"/>
    <lineage>
        <taxon>Eukaryota</taxon>
        <taxon>Viridiplantae</taxon>
        <taxon>Streptophyta</taxon>
        <taxon>Embryophyta</taxon>
        <taxon>Tracheophyta</taxon>
        <taxon>Spermatophyta</taxon>
        <taxon>Magnoliopsida</taxon>
        <taxon>Proteales</taxon>
        <taxon>Nelumbonaceae</taxon>
        <taxon>Nelumbo</taxon>
    </lineage>
</organism>
<feature type="region of interest" description="Disordered" evidence="1">
    <location>
        <begin position="1"/>
        <end position="91"/>
    </location>
</feature>
<name>A0A1U8BI25_NELNU</name>
<dbReference type="KEGG" id="nnu:104611335"/>
<dbReference type="Gene3D" id="3.30.1330.80">
    <property type="entry name" value="Hypothetical protein, similar to alpha- acetolactate decarboxylase, domain 2"/>
    <property type="match status" value="1"/>
</dbReference>
<evidence type="ECO:0000313" key="3">
    <source>
        <dbReference type="RefSeq" id="XP_010276651.1"/>
    </source>
</evidence>
<dbReference type="Pfam" id="PF03479">
    <property type="entry name" value="PCC"/>
    <property type="match status" value="1"/>
</dbReference>
<evidence type="ECO:0000313" key="2">
    <source>
        <dbReference type="Proteomes" id="UP000189703"/>
    </source>
</evidence>
<dbReference type="PANTHER" id="PTHR31100">
    <property type="entry name" value="AT-HOOK MOTIF NUCLEAR-LOCALIZED PROTEIN 15"/>
    <property type="match status" value="1"/>
</dbReference>
<reference evidence="3" key="1">
    <citation type="submission" date="2025-08" db="UniProtKB">
        <authorList>
            <consortium name="RefSeq"/>
        </authorList>
    </citation>
    <scope>IDENTIFICATION</scope>
</reference>
<feature type="compositionally biased region" description="Gly residues" evidence="1">
    <location>
        <begin position="34"/>
        <end position="45"/>
    </location>
</feature>
<dbReference type="GO" id="GO:0003680">
    <property type="term" value="F:minor groove of adenine-thymine-rich DNA binding"/>
    <property type="evidence" value="ECO:0000318"/>
    <property type="project" value="GO_Central"/>
</dbReference>
<gene>
    <name evidence="3" type="primary">LOC104611335</name>
</gene>
<dbReference type="SUPFAM" id="SSF117856">
    <property type="entry name" value="AF0104/ALDC/Ptd012-like"/>
    <property type="match status" value="1"/>
</dbReference>
<dbReference type="AlphaFoldDB" id="A0A1U8BI25"/>
<dbReference type="CDD" id="cd11378">
    <property type="entry name" value="DUF296"/>
    <property type="match status" value="1"/>
</dbReference>
<dbReference type="PROSITE" id="PS51742">
    <property type="entry name" value="PPC"/>
    <property type="match status" value="1"/>
</dbReference>
<evidence type="ECO:0000256" key="1">
    <source>
        <dbReference type="SAM" id="MobiDB-lite"/>
    </source>
</evidence>
<dbReference type="OMA" id="QFCGRRQ"/>
<dbReference type="GO" id="GO:0005634">
    <property type="term" value="C:nucleus"/>
    <property type="evidence" value="ECO:0000318"/>
    <property type="project" value="GO_Central"/>
</dbReference>
<dbReference type="Proteomes" id="UP000189703">
    <property type="component" value="Unplaced"/>
</dbReference>
<dbReference type="InterPro" id="IPR005175">
    <property type="entry name" value="PPC_dom"/>
</dbReference>
<sequence length="282" mass="28847">MAEYGGAISLSQARDCHTSDDEDDEHGARSGGPFMVGGGVGGSSGGVTKTKINHGSSNKTEGDAGSTVEVVRKPRGRPPGSKNKPKPPIVITRDSDCAMRPVVLEVSAGSDVVEMVSQFARRRHVGLSVLSGSGTVANVTLRYPTAHASTLTLNGPFHILSLSGTFLGFSSSSSSSSAKSSPFTISLAGGHGQVFGGTVAGSLVAGSTIVLVAASFVNPTFHRLPGEDEESEDVKAGNMVGGSDSCTSSMSMSVYSVAAPSPLNCQIPPEVLPWPPTSRPPY</sequence>
<protein>
    <submittedName>
        <fullName evidence="3">AT-hook motif nuclear-localized protein 28-like</fullName>
    </submittedName>
</protein>
<dbReference type="GO" id="GO:0003700">
    <property type="term" value="F:DNA-binding transcription factor activity"/>
    <property type="evidence" value="ECO:0000318"/>
    <property type="project" value="GO_Central"/>
</dbReference>
<keyword evidence="2" id="KW-1185">Reference proteome</keyword>
<proteinExistence type="predicted"/>
<dbReference type="OrthoDB" id="1911285at2759"/>
<dbReference type="InterPro" id="IPR014476">
    <property type="entry name" value="AHL15-29"/>
</dbReference>
<dbReference type="eggNOG" id="ENOG502RXY1">
    <property type="taxonomic scope" value="Eukaryota"/>
</dbReference>
<accession>A0A1U8BI25</accession>